<dbReference type="KEGG" id="bmed:GYM46_16335"/>
<feature type="region of interest" description="Disordered" evidence="12">
    <location>
        <begin position="1"/>
        <end position="21"/>
    </location>
</feature>
<dbReference type="GO" id="GO:0004739">
    <property type="term" value="F:pyruvate dehydrogenase (acetyl-transferring) activity"/>
    <property type="evidence" value="ECO:0007669"/>
    <property type="project" value="UniProtKB-UniRule"/>
</dbReference>
<evidence type="ECO:0000256" key="5">
    <source>
        <dbReference type="ARBA" id="ARBA00023002"/>
    </source>
</evidence>
<keyword evidence="5 10" id="KW-0560">Oxidoreductase</keyword>
<reference evidence="14 17" key="2">
    <citation type="submission" date="2020-01" db="EMBL/GenBank/DDBJ databases">
        <authorList>
            <person name="Wang S."/>
        </authorList>
    </citation>
    <scope>NUCLEOTIDE SEQUENCE [LARGE SCALE GENOMIC DNA]</scope>
    <source>
        <strain evidence="14 17">D151-2-6</strain>
    </source>
</reference>
<keyword evidence="11" id="KW-0175">Coiled coil</keyword>
<gene>
    <name evidence="15" type="primary">acoA</name>
    <name evidence="10 14" type="synonym">pdhA</name>
    <name evidence="15" type="ORF">BREV_BREV_00579</name>
    <name evidence="14" type="ORF">GYM46_16335</name>
</gene>
<dbReference type="AlphaFoldDB" id="A0A6G7ELY6"/>
<organism evidence="15 16">
    <name type="scientific">Brevundimonas mediterranea</name>
    <dbReference type="NCBI Taxonomy" id="74329"/>
    <lineage>
        <taxon>Bacteria</taxon>
        <taxon>Pseudomonadati</taxon>
        <taxon>Pseudomonadota</taxon>
        <taxon>Alphaproteobacteria</taxon>
        <taxon>Caulobacterales</taxon>
        <taxon>Caulobacteraceae</taxon>
        <taxon>Brevundimonas</taxon>
    </lineage>
</organism>
<dbReference type="InterPro" id="IPR029061">
    <property type="entry name" value="THDP-binding"/>
</dbReference>
<dbReference type="InterPro" id="IPR001017">
    <property type="entry name" value="DH_E1"/>
</dbReference>
<dbReference type="Proteomes" id="UP000501325">
    <property type="component" value="Chromosome"/>
</dbReference>
<evidence type="ECO:0000256" key="2">
    <source>
        <dbReference type="ARBA" id="ARBA00011870"/>
    </source>
</evidence>
<evidence type="ECO:0000259" key="13">
    <source>
        <dbReference type="Pfam" id="PF00676"/>
    </source>
</evidence>
<evidence type="ECO:0000256" key="9">
    <source>
        <dbReference type="ARBA" id="ARBA00051231"/>
    </source>
</evidence>
<comment type="cofactor">
    <cofactor evidence="1 10">
        <name>thiamine diphosphate</name>
        <dbReference type="ChEBI" id="CHEBI:58937"/>
    </cofactor>
</comment>
<dbReference type="PANTHER" id="PTHR11516">
    <property type="entry name" value="PYRUVATE DEHYDROGENASE E1 COMPONENT, ALPHA SUBUNIT BACTERIAL AND ORGANELLAR"/>
    <property type="match status" value="1"/>
</dbReference>
<comment type="subunit">
    <text evidence="2 10">Heterodimer of an alpha and a beta chain.</text>
</comment>
<evidence type="ECO:0000313" key="15">
    <source>
        <dbReference type="EMBL" id="VDC51653.1"/>
    </source>
</evidence>
<evidence type="ECO:0000256" key="4">
    <source>
        <dbReference type="ARBA" id="ARBA00014159"/>
    </source>
</evidence>
<evidence type="ECO:0000313" key="16">
    <source>
        <dbReference type="Proteomes" id="UP000289220"/>
    </source>
</evidence>
<feature type="compositionally biased region" description="Low complexity" evidence="12">
    <location>
        <begin position="1"/>
        <end position="14"/>
    </location>
</feature>
<dbReference type="InterPro" id="IPR050642">
    <property type="entry name" value="PDH_E1_Alpha_Subunit"/>
</dbReference>
<dbReference type="Gene3D" id="3.40.50.970">
    <property type="match status" value="1"/>
</dbReference>
<evidence type="ECO:0000256" key="11">
    <source>
        <dbReference type="SAM" id="Coils"/>
    </source>
</evidence>
<evidence type="ECO:0000256" key="8">
    <source>
        <dbReference type="ARBA" id="ARBA00025211"/>
    </source>
</evidence>
<evidence type="ECO:0000256" key="7">
    <source>
        <dbReference type="ARBA" id="ARBA00023317"/>
    </source>
</evidence>
<feature type="coiled-coil region" evidence="11">
    <location>
        <begin position="291"/>
        <end position="318"/>
    </location>
</feature>
<accession>A0A6G7ELY6</accession>
<evidence type="ECO:0000313" key="17">
    <source>
        <dbReference type="Proteomes" id="UP000501325"/>
    </source>
</evidence>
<dbReference type="FunFam" id="3.40.50.970:FF:000013">
    <property type="entry name" value="Pyruvate dehydrogenase E1 component subunit alpha"/>
    <property type="match status" value="1"/>
</dbReference>
<dbReference type="EMBL" id="UXHF01000007">
    <property type="protein sequence ID" value="VDC51653.1"/>
    <property type="molecule type" value="Genomic_DNA"/>
</dbReference>
<comment type="catalytic activity">
    <reaction evidence="9 10">
        <text>N(6)-[(R)-lipoyl]-L-lysyl-[protein] + pyruvate + H(+) = N(6)-[(R)-S(8)-acetyldihydrolipoyl]-L-lysyl-[protein] + CO2</text>
        <dbReference type="Rhea" id="RHEA:19189"/>
        <dbReference type="Rhea" id="RHEA-COMP:10474"/>
        <dbReference type="Rhea" id="RHEA-COMP:10478"/>
        <dbReference type="ChEBI" id="CHEBI:15361"/>
        <dbReference type="ChEBI" id="CHEBI:15378"/>
        <dbReference type="ChEBI" id="CHEBI:16526"/>
        <dbReference type="ChEBI" id="CHEBI:83099"/>
        <dbReference type="ChEBI" id="CHEBI:83111"/>
        <dbReference type="EC" id="1.2.4.1"/>
    </reaction>
</comment>
<protein>
    <recommendedName>
        <fullName evidence="4 10">Pyruvate dehydrogenase E1 component subunit alpha</fullName>
        <ecNumber evidence="3 10">1.2.4.1</ecNumber>
    </recommendedName>
</protein>
<evidence type="ECO:0000256" key="6">
    <source>
        <dbReference type="ARBA" id="ARBA00023052"/>
    </source>
</evidence>
<sequence>MAKAPAKAAQTTAPDKLSNTPSASKEDLLRFYREMVLIRRFEERAGQLYGMGLIGGFCHLYIGQEAVAVGVQESVRQGHDKIITGYRDHGHMLAAGMDPKEVMAELTGRIGGSSRGKGGSMHMFDVPTGFYGGHGIVGAQVSLGTGLAFAGKYRGDDSVAFVYFGDGASNQGQVYESFNMAQLWKLPAIYIIENNQYAMGTSIERSSSTTQLSQRGASFGIPGEQVDGMDVLAVRDAVKKAVERARAGEGPYILEVKTYRYRGHSMSDPAKYRTKEEVDEVKKTRDPIDHIKTLLAAANATEDELKAIDNEIKAIVAEAVQFAQESPEPDPSELYTDVYVEA</sequence>
<dbReference type="SUPFAM" id="SSF52518">
    <property type="entry name" value="Thiamin diphosphate-binding fold (THDP-binding)"/>
    <property type="match status" value="1"/>
</dbReference>
<name>A0A6G7ELY6_9CAUL</name>
<keyword evidence="6 10" id="KW-0786">Thiamine pyrophosphate</keyword>
<keyword evidence="16" id="KW-1185">Reference proteome</keyword>
<dbReference type="NCBIfam" id="TIGR03182">
    <property type="entry name" value="PDH_E1_alph_y"/>
    <property type="match status" value="1"/>
</dbReference>
<dbReference type="EC" id="1.2.4.1" evidence="3 10"/>
<proteinExistence type="predicted"/>
<dbReference type="Pfam" id="PF00676">
    <property type="entry name" value="E1_dh"/>
    <property type="match status" value="1"/>
</dbReference>
<dbReference type="InterPro" id="IPR017597">
    <property type="entry name" value="Pyrv_DH_E1_asu_subgrp-y"/>
</dbReference>
<evidence type="ECO:0000256" key="12">
    <source>
        <dbReference type="SAM" id="MobiDB-lite"/>
    </source>
</evidence>
<evidence type="ECO:0000313" key="14">
    <source>
        <dbReference type="EMBL" id="QIH74377.1"/>
    </source>
</evidence>
<feature type="domain" description="Dehydrogenase E1 component" evidence="13">
    <location>
        <begin position="34"/>
        <end position="331"/>
    </location>
</feature>
<keyword evidence="7 10" id="KW-0670">Pyruvate</keyword>
<evidence type="ECO:0000256" key="1">
    <source>
        <dbReference type="ARBA" id="ARBA00001964"/>
    </source>
</evidence>
<comment type="function">
    <text evidence="8">The pyruvate dehydrogenase complex catalyzes the overall conversion of pyruvate to acetyl-CoA and CO(2). It contains multiple copies of three enzymatic components: pyruvate dehydrogenase (E1), dihydrolipoamide acetyltransferase (E2) and lipoamide dehydrogenase (E3).</text>
</comment>
<dbReference type="CDD" id="cd02000">
    <property type="entry name" value="TPP_E1_PDC_ADC_BCADC"/>
    <property type="match status" value="1"/>
</dbReference>
<dbReference type="RefSeq" id="WP_008260859.1">
    <property type="nucleotide sequence ID" value="NZ_CP048751.1"/>
</dbReference>
<dbReference type="PANTHER" id="PTHR11516:SF60">
    <property type="entry name" value="PYRUVATE DEHYDROGENASE E1 COMPONENT SUBUNIT ALPHA"/>
    <property type="match status" value="1"/>
</dbReference>
<evidence type="ECO:0000256" key="3">
    <source>
        <dbReference type="ARBA" id="ARBA00012281"/>
    </source>
</evidence>
<dbReference type="GO" id="GO:0006086">
    <property type="term" value="P:pyruvate decarboxylation to acetyl-CoA"/>
    <property type="evidence" value="ECO:0007669"/>
    <property type="project" value="InterPro"/>
</dbReference>
<reference evidence="15 16" key="1">
    <citation type="submission" date="2018-11" db="EMBL/GenBank/DDBJ databases">
        <authorList>
            <person name="Peiro R."/>
            <person name="Begona"/>
            <person name="Cbmso G."/>
            <person name="Lopez M."/>
            <person name="Gonzalez S."/>
            <person name="Sacristan E."/>
            <person name="Castillo E."/>
        </authorList>
    </citation>
    <scope>NUCLEOTIDE SEQUENCE [LARGE SCALE GENOMIC DNA]</scope>
    <source>
        <strain evidence="15">Brev_genome</strain>
    </source>
</reference>
<dbReference type="EMBL" id="CP048751">
    <property type="protein sequence ID" value="QIH74377.1"/>
    <property type="molecule type" value="Genomic_DNA"/>
</dbReference>
<dbReference type="Proteomes" id="UP000289220">
    <property type="component" value="Unassembled WGS sequence"/>
</dbReference>
<evidence type="ECO:0000256" key="10">
    <source>
        <dbReference type="RuleBase" id="RU361139"/>
    </source>
</evidence>